<dbReference type="PATRIC" id="fig|1123501.6.peg.1781"/>
<dbReference type="InterPro" id="IPR052158">
    <property type="entry name" value="INH-QAR"/>
</dbReference>
<dbReference type="RefSeq" id="WP_018303462.1">
    <property type="nucleotide sequence ID" value="NZ_KB902299.1"/>
</dbReference>
<evidence type="ECO:0000313" key="4">
    <source>
        <dbReference type="EMBL" id="KIQ69328.1"/>
    </source>
</evidence>
<dbReference type="SMART" id="SM00342">
    <property type="entry name" value="HTH_ARAC"/>
    <property type="match status" value="1"/>
</dbReference>
<dbReference type="Gene3D" id="3.40.50.880">
    <property type="match status" value="1"/>
</dbReference>
<sequence>MAIVQNWRRIMPNAKSVVVLLFPDFSNHCLANAIEPLRGANTLARRTAWIWQFVSVDGAPVRSSSGLPVQPEGRLADHPGGDLLLVMPSYGFEGHATPACLAALRGAARRFDALAGLDTGSWLLAAAGLLTGRRATIHWDELDRFAEAFPEVSVVDDRFVVDGDRLSCGGTTTTLELMLTLVEREGGPMLALDVAALFMHGERDPRLDPSLRVPPDRLVRAAVALMRRNVEAPLPVAELARRLGLSQRALEAQFAAAMGRGPRSVYASVRLGTARRLAEQTTLSVAEIAARVGYANASAMTRAFRAEFGAPPRTMRRGA</sequence>
<dbReference type="Proteomes" id="UP000035100">
    <property type="component" value="Unassembled WGS sequence"/>
</dbReference>
<keyword evidence="2" id="KW-0804">Transcription</keyword>
<dbReference type="STRING" id="1123501.Wenmar_01690"/>
<dbReference type="GO" id="GO:0003700">
    <property type="term" value="F:DNA-binding transcription factor activity"/>
    <property type="evidence" value="ECO:0007669"/>
    <property type="project" value="InterPro"/>
</dbReference>
<reference evidence="4 5" key="1">
    <citation type="submission" date="2013-01" db="EMBL/GenBank/DDBJ databases">
        <authorList>
            <person name="Fiebig A."/>
            <person name="Goeker M."/>
            <person name="Klenk H.-P.P."/>
        </authorList>
    </citation>
    <scope>NUCLEOTIDE SEQUENCE [LARGE SCALE GENOMIC DNA]</scope>
    <source>
        <strain evidence="4 5">DSM 24838</strain>
    </source>
</reference>
<evidence type="ECO:0000256" key="1">
    <source>
        <dbReference type="ARBA" id="ARBA00023015"/>
    </source>
</evidence>
<dbReference type="Pfam" id="PF12833">
    <property type="entry name" value="HTH_18"/>
    <property type="match status" value="1"/>
</dbReference>
<dbReference type="SUPFAM" id="SSF46689">
    <property type="entry name" value="Homeodomain-like"/>
    <property type="match status" value="2"/>
</dbReference>
<dbReference type="GO" id="GO:0043565">
    <property type="term" value="F:sequence-specific DNA binding"/>
    <property type="evidence" value="ECO:0007669"/>
    <property type="project" value="InterPro"/>
</dbReference>
<dbReference type="CDD" id="cd03136">
    <property type="entry name" value="GATase1_AraC_ArgR_like"/>
    <property type="match status" value="1"/>
</dbReference>
<dbReference type="InterPro" id="IPR002818">
    <property type="entry name" value="DJ-1/PfpI"/>
</dbReference>
<name>A0A0D0QE87_9RHOB</name>
<proteinExistence type="predicted"/>
<dbReference type="InterPro" id="IPR029062">
    <property type="entry name" value="Class_I_gatase-like"/>
</dbReference>
<gene>
    <name evidence="4" type="ORF">Wenmar_01690</name>
</gene>
<keyword evidence="1" id="KW-0805">Transcription regulation</keyword>
<evidence type="ECO:0000259" key="3">
    <source>
        <dbReference type="PROSITE" id="PS01124"/>
    </source>
</evidence>
<comment type="caution">
    <text evidence="4">The sequence shown here is derived from an EMBL/GenBank/DDBJ whole genome shotgun (WGS) entry which is preliminary data.</text>
</comment>
<protein>
    <submittedName>
        <fullName evidence="4">Transcriptional regulator, AraC family with amidase-like domain protein</fullName>
    </submittedName>
</protein>
<organism evidence="4 5">
    <name type="scientific">Wenxinia marina DSM 24838</name>
    <dbReference type="NCBI Taxonomy" id="1123501"/>
    <lineage>
        <taxon>Bacteria</taxon>
        <taxon>Pseudomonadati</taxon>
        <taxon>Pseudomonadota</taxon>
        <taxon>Alphaproteobacteria</taxon>
        <taxon>Rhodobacterales</taxon>
        <taxon>Roseobacteraceae</taxon>
        <taxon>Wenxinia</taxon>
    </lineage>
</organism>
<feature type="domain" description="HTH araC/xylS-type" evidence="3">
    <location>
        <begin position="220"/>
        <end position="318"/>
    </location>
</feature>
<dbReference type="Gene3D" id="1.10.10.60">
    <property type="entry name" value="Homeodomain-like"/>
    <property type="match status" value="1"/>
</dbReference>
<dbReference type="eggNOG" id="COG4977">
    <property type="taxonomic scope" value="Bacteria"/>
</dbReference>
<evidence type="ECO:0000313" key="5">
    <source>
        <dbReference type="Proteomes" id="UP000035100"/>
    </source>
</evidence>
<dbReference type="EMBL" id="AONG01000009">
    <property type="protein sequence ID" value="KIQ69328.1"/>
    <property type="molecule type" value="Genomic_DNA"/>
</dbReference>
<dbReference type="Pfam" id="PF01965">
    <property type="entry name" value="DJ-1_PfpI"/>
    <property type="match status" value="1"/>
</dbReference>
<dbReference type="PANTHER" id="PTHR43130:SF3">
    <property type="entry name" value="HTH-TYPE TRANSCRIPTIONAL REGULATOR RV1931C"/>
    <property type="match status" value="1"/>
</dbReference>
<dbReference type="SUPFAM" id="SSF52317">
    <property type="entry name" value="Class I glutamine amidotransferase-like"/>
    <property type="match status" value="1"/>
</dbReference>
<accession>A0A0D0QE87</accession>
<dbReference type="InterPro" id="IPR018060">
    <property type="entry name" value="HTH_AraC"/>
</dbReference>
<dbReference type="PANTHER" id="PTHR43130">
    <property type="entry name" value="ARAC-FAMILY TRANSCRIPTIONAL REGULATOR"/>
    <property type="match status" value="1"/>
</dbReference>
<evidence type="ECO:0000256" key="2">
    <source>
        <dbReference type="ARBA" id="ARBA00023163"/>
    </source>
</evidence>
<dbReference type="InterPro" id="IPR009057">
    <property type="entry name" value="Homeodomain-like_sf"/>
</dbReference>
<keyword evidence="5" id="KW-1185">Reference proteome</keyword>
<dbReference type="PROSITE" id="PS01124">
    <property type="entry name" value="HTH_ARAC_FAMILY_2"/>
    <property type="match status" value="1"/>
</dbReference>
<dbReference type="AlphaFoldDB" id="A0A0D0QE87"/>